<comment type="cofactor">
    <cofactor evidence="1">
        <name>pyridoxal 5'-phosphate</name>
        <dbReference type="ChEBI" id="CHEBI:597326"/>
    </cofactor>
</comment>
<dbReference type="InterPro" id="IPR015421">
    <property type="entry name" value="PyrdxlP-dep_Trfase_major"/>
</dbReference>
<dbReference type="InterPro" id="IPR004839">
    <property type="entry name" value="Aminotransferase_I/II_large"/>
</dbReference>
<evidence type="ECO:0000256" key="3">
    <source>
        <dbReference type="ARBA" id="ARBA00012753"/>
    </source>
</evidence>
<gene>
    <name evidence="9" type="ORF">C5750_10400</name>
</gene>
<dbReference type="PANTHER" id="PTHR46383:SF2">
    <property type="entry name" value="AMINOTRANSFERASE"/>
    <property type="match status" value="1"/>
</dbReference>
<comment type="similarity">
    <text evidence="2">Belongs to the class-I pyridoxal-phosphate-dependent aminotransferase family.</text>
</comment>
<evidence type="ECO:0000256" key="5">
    <source>
        <dbReference type="ARBA" id="ARBA00022679"/>
    </source>
</evidence>
<organism evidence="9 10">
    <name type="scientific">Phyllobacterium myrsinacearum</name>
    <dbReference type="NCBI Taxonomy" id="28101"/>
    <lineage>
        <taxon>Bacteria</taxon>
        <taxon>Pseudomonadati</taxon>
        <taxon>Pseudomonadota</taxon>
        <taxon>Alphaproteobacteria</taxon>
        <taxon>Hyphomicrobiales</taxon>
        <taxon>Phyllobacteriaceae</taxon>
        <taxon>Phyllobacterium</taxon>
    </lineage>
</organism>
<proteinExistence type="inferred from homology"/>
<dbReference type="InterPro" id="IPR015422">
    <property type="entry name" value="PyrdxlP-dep_Trfase_small"/>
</dbReference>
<evidence type="ECO:0000259" key="8">
    <source>
        <dbReference type="Pfam" id="PF00155"/>
    </source>
</evidence>
<dbReference type="Gene3D" id="3.90.1150.10">
    <property type="entry name" value="Aspartate Aminotransferase, domain 1"/>
    <property type="match status" value="1"/>
</dbReference>
<dbReference type="SUPFAM" id="SSF53383">
    <property type="entry name" value="PLP-dependent transferases"/>
    <property type="match status" value="1"/>
</dbReference>
<dbReference type="EC" id="2.6.1.1" evidence="3"/>
<evidence type="ECO:0000256" key="7">
    <source>
        <dbReference type="ARBA" id="ARBA00049185"/>
    </source>
</evidence>
<evidence type="ECO:0000256" key="2">
    <source>
        <dbReference type="ARBA" id="ARBA00007441"/>
    </source>
</evidence>
<protein>
    <recommendedName>
        <fullName evidence="3">aspartate transaminase</fullName>
        <ecNumber evidence="3">2.6.1.1</ecNumber>
    </recommendedName>
</protein>
<dbReference type="GO" id="GO:0006520">
    <property type="term" value="P:amino acid metabolic process"/>
    <property type="evidence" value="ECO:0007669"/>
    <property type="project" value="InterPro"/>
</dbReference>
<sequence length="388" mass="42385">MGIIDSLRHEALCVPMSGIDAVINHGRSKPGLIALWAGESELVTPAFIRDAATTAVEAGETFYTWQTGIPALREALARYHTRHFGREFHANEFTVTNGGMHAILLALQATAGAGDEIIYLTPGWPNLVGAAAVAGAVPVPVPLRISEKEWVCDVTAIETAITPRTKAIFINTPSNPTGWVATREELRAIIELSRRFGLWIIADEIYSRFAYGMLRAPSFADVMEQEDRIIFVNTFSKNWAMTGWRIGWLNTHPSLSQKFATLVQYSTSGVPQFLQRGAIAALDHGDDYVNAQVTRALAGRDLLVDILKKTGRIDFAVPKGAFYLLFSIAGLDDSAQAAIELIDRAKVGVAPGSAFGDAGNGFLRICFLRDIEQLKAAADKIDEWVRSR</sequence>
<dbReference type="InterPro" id="IPR050596">
    <property type="entry name" value="AspAT/PAT-like"/>
</dbReference>
<dbReference type="GO" id="GO:0030170">
    <property type="term" value="F:pyridoxal phosphate binding"/>
    <property type="evidence" value="ECO:0007669"/>
    <property type="project" value="InterPro"/>
</dbReference>
<comment type="catalytic activity">
    <reaction evidence="7">
        <text>L-aspartate + 2-oxoglutarate = oxaloacetate + L-glutamate</text>
        <dbReference type="Rhea" id="RHEA:21824"/>
        <dbReference type="ChEBI" id="CHEBI:16452"/>
        <dbReference type="ChEBI" id="CHEBI:16810"/>
        <dbReference type="ChEBI" id="CHEBI:29985"/>
        <dbReference type="ChEBI" id="CHEBI:29991"/>
        <dbReference type="EC" id="2.6.1.1"/>
    </reaction>
</comment>
<keyword evidence="4 9" id="KW-0032">Aminotransferase</keyword>
<dbReference type="Gene3D" id="3.40.640.10">
    <property type="entry name" value="Type I PLP-dependent aspartate aminotransferase-like (Major domain)"/>
    <property type="match status" value="1"/>
</dbReference>
<dbReference type="AlphaFoldDB" id="A0A2S9JQM6"/>
<evidence type="ECO:0000313" key="10">
    <source>
        <dbReference type="Proteomes" id="UP000238563"/>
    </source>
</evidence>
<evidence type="ECO:0000256" key="6">
    <source>
        <dbReference type="ARBA" id="ARBA00022898"/>
    </source>
</evidence>
<evidence type="ECO:0000313" key="9">
    <source>
        <dbReference type="EMBL" id="PRD55546.1"/>
    </source>
</evidence>
<name>A0A2S9JQM6_9HYPH</name>
<dbReference type="GO" id="GO:0004069">
    <property type="term" value="F:L-aspartate:2-oxoglutarate aminotransferase activity"/>
    <property type="evidence" value="ECO:0007669"/>
    <property type="project" value="UniProtKB-EC"/>
</dbReference>
<comment type="caution">
    <text evidence="9">The sequence shown here is derived from an EMBL/GenBank/DDBJ whole genome shotgun (WGS) entry which is preliminary data.</text>
</comment>
<accession>A0A2S9JQM6</accession>
<dbReference type="CDD" id="cd00609">
    <property type="entry name" value="AAT_like"/>
    <property type="match status" value="1"/>
</dbReference>
<reference evidence="9 10" key="1">
    <citation type="submission" date="2018-02" db="EMBL/GenBank/DDBJ databases">
        <title>The draft genome of Phyllobacterium myrsinacearum DSM5892.</title>
        <authorList>
            <person name="Li L."/>
            <person name="Liu L."/>
            <person name="Zhang X."/>
            <person name="Wang T."/>
        </authorList>
    </citation>
    <scope>NUCLEOTIDE SEQUENCE [LARGE SCALE GENOMIC DNA]</scope>
    <source>
        <strain evidence="9 10">DSM 5892</strain>
    </source>
</reference>
<evidence type="ECO:0000256" key="1">
    <source>
        <dbReference type="ARBA" id="ARBA00001933"/>
    </source>
</evidence>
<dbReference type="RefSeq" id="WP_105733775.1">
    <property type="nucleotide sequence ID" value="NZ_PVBT01000002.1"/>
</dbReference>
<dbReference type="EMBL" id="PVBT01000002">
    <property type="protein sequence ID" value="PRD55546.1"/>
    <property type="molecule type" value="Genomic_DNA"/>
</dbReference>
<keyword evidence="6" id="KW-0663">Pyridoxal phosphate</keyword>
<dbReference type="Pfam" id="PF00155">
    <property type="entry name" value="Aminotran_1_2"/>
    <property type="match status" value="1"/>
</dbReference>
<keyword evidence="10" id="KW-1185">Reference proteome</keyword>
<dbReference type="PANTHER" id="PTHR46383">
    <property type="entry name" value="ASPARTATE AMINOTRANSFERASE"/>
    <property type="match status" value="1"/>
</dbReference>
<keyword evidence="5 9" id="KW-0808">Transferase</keyword>
<dbReference type="Proteomes" id="UP000238563">
    <property type="component" value="Unassembled WGS sequence"/>
</dbReference>
<dbReference type="InterPro" id="IPR015424">
    <property type="entry name" value="PyrdxlP-dep_Trfase"/>
</dbReference>
<evidence type="ECO:0000256" key="4">
    <source>
        <dbReference type="ARBA" id="ARBA00022576"/>
    </source>
</evidence>
<dbReference type="OrthoDB" id="9804407at2"/>
<feature type="domain" description="Aminotransferase class I/classII large" evidence="8">
    <location>
        <begin position="44"/>
        <end position="381"/>
    </location>
</feature>
<dbReference type="NCBIfam" id="NF004770">
    <property type="entry name" value="PRK06108.1"/>
    <property type="match status" value="1"/>
</dbReference>